<evidence type="ECO:0000256" key="7">
    <source>
        <dbReference type="PROSITE-ProRule" id="PRU01091"/>
    </source>
</evidence>
<dbReference type="InterPro" id="IPR001867">
    <property type="entry name" value="OmpR/PhoB-type_DNA-bd"/>
</dbReference>
<dbReference type="CDD" id="cd00383">
    <property type="entry name" value="trans_reg_C"/>
    <property type="match status" value="1"/>
</dbReference>
<dbReference type="PROSITE" id="PS51755">
    <property type="entry name" value="OMPR_PHOB"/>
    <property type="match status" value="1"/>
</dbReference>
<evidence type="ECO:0000256" key="6">
    <source>
        <dbReference type="PROSITE-ProRule" id="PRU00169"/>
    </source>
</evidence>
<organism evidence="10 11">
    <name type="scientific">Algimonas ampicilliniresistens</name>
    <dbReference type="NCBI Taxonomy" id="1298735"/>
    <lineage>
        <taxon>Bacteria</taxon>
        <taxon>Pseudomonadati</taxon>
        <taxon>Pseudomonadota</taxon>
        <taxon>Alphaproteobacteria</taxon>
        <taxon>Maricaulales</taxon>
        <taxon>Robiginitomaculaceae</taxon>
        <taxon>Algimonas</taxon>
    </lineage>
</organism>
<dbReference type="Gene3D" id="3.40.50.2300">
    <property type="match status" value="1"/>
</dbReference>
<keyword evidence="5" id="KW-0804">Transcription</keyword>
<keyword evidence="1 6" id="KW-0597">Phosphoprotein</keyword>
<reference evidence="10" key="2">
    <citation type="submission" date="2023-01" db="EMBL/GenBank/DDBJ databases">
        <title>Draft genome sequence of Algimonas ampicilliniresistens strain NBRC 108219.</title>
        <authorList>
            <person name="Sun Q."/>
            <person name="Mori K."/>
        </authorList>
    </citation>
    <scope>NUCLEOTIDE SEQUENCE</scope>
    <source>
        <strain evidence="10">NBRC 108219</strain>
    </source>
</reference>
<keyword evidence="2" id="KW-0902">Two-component regulatory system</keyword>
<keyword evidence="11" id="KW-1185">Reference proteome</keyword>
<dbReference type="Gene3D" id="1.10.10.10">
    <property type="entry name" value="Winged helix-like DNA-binding domain superfamily/Winged helix DNA-binding domain"/>
    <property type="match status" value="1"/>
</dbReference>
<sequence>MDQQTTFLERSDTHVLVIDDDDRIRDLLAKYLGRSGYRVSTARDASDARAKMASLAYDLLIVDVMMPGEDGVSLVADLRAYMDIPMILLTALGDPAQRIRGLKAGADDYLSKPFEPEELLLRMDAIFRRTGRKTVSDQISFGRFSYDLRNSVLTRDGEIVRLTTSETALLDLLARQGGGTVTRFVLSENVNGDSERAVDVQMTRLRRKLEENPSEPRYLLTVRGKGYRLVAEPTTES</sequence>
<accession>A0ABQ5V9F2</accession>
<dbReference type="InterPro" id="IPR036388">
    <property type="entry name" value="WH-like_DNA-bd_sf"/>
</dbReference>
<dbReference type="RefSeq" id="WP_284388941.1">
    <property type="nucleotide sequence ID" value="NZ_BSNK01000001.1"/>
</dbReference>
<proteinExistence type="predicted"/>
<dbReference type="Pfam" id="PF00486">
    <property type="entry name" value="Trans_reg_C"/>
    <property type="match status" value="1"/>
</dbReference>
<evidence type="ECO:0000256" key="3">
    <source>
        <dbReference type="ARBA" id="ARBA00023015"/>
    </source>
</evidence>
<evidence type="ECO:0000256" key="4">
    <source>
        <dbReference type="ARBA" id="ARBA00023125"/>
    </source>
</evidence>
<dbReference type="PANTHER" id="PTHR48111:SF4">
    <property type="entry name" value="DNA-BINDING DUAL TRANSCRIPTIONAL REGULATOR OMPR"/>
    <property type="match status" value="1"/>
</dbReference>
<evidence type="ECO:0000259" key="9">
    <source>
        <dbReference type="PROSITE" id="PS51755"/>
    </source>
</evidence>
<name>A0ABQ5V9F2_9PROT</name>
<feature type="domain" description="OmpR/PhoB-type" evidence="9">
    <location>
        <begin position="136"/>
        <end position="231"/>
    </location>
</feature>
<feature type="modified residue" description="4-aspartylphosphate" evidence="6">
    <location>
        <position position="63"/>
    </location>
</feature>
<dbReference type="GO" id="GO:0003677">
    <property type="term" value="F:DNA binding"/>
    <property type="evidence" value="ECO:0007669"/>
    <property type="project" value="UniProtKB-KW"/>
</dbReference>
<evidence type="ECO:0000256" key="1">
    <source>
        <dbReference type="ARBA" id="ARBA00022553"/>
    </source>
</evidence>
<dbReference type="SMART" id="SM00862">
    <property type="entry name" value="Trans_reg_C"/>
    <property type="match status" value="1"/>
</dbReference>
<evidence type="ECO:0000256" key="2">
    <source>
        <dbReference type="ARBA" id="ARBA00023012"/>
    </source>
</evidence>
<reference evidence="10" key="1">
    <citation type="journal article" date="2014" name="Int. J. Syst. Evol. Microbiol.">
        <title>Complete genome of a new Firmicutes species belonging to the dominant human colonic microbiota ('Ruminococcus bicirculans') reveals two chromosomes and a selective capacity to utilize plant glucans.</title>
        <authorList>
            <consortium name="NISC Comparative Sequencing Program"/>
            <person name="Wegmann U."/>
            <person name="Louis P."/>
            <person name="Goesmann A."/>
            <person name="Henrissat B."/>
            <person name="Duncan S.H."/>
            <person name="Flint H.J."/>
        </authorList>
    </citation>
    <scope>NUCLEOTIDE SEQUENCE</scope>
    <source>
        <strain evidence="10">NBRC 108219</strain>
    </source>
</reference>
<dbReference type="PANTHER" id="PTHR48111">
    <property type="entry name" value="REGULATOR OF RPOS"/>
    <property type="match status" value="1"/>
</dbReference>
<dbReference type="Proteomes" id="UP001161391">
    <property type="component" value="Unassembled WGS sequence"/>
</dbReference>
<dbReference type="PROSITE" id="PS50110">
    <property type="entry name" value="RESPONSE_REGULATORY"/>
    <property type="match status" value="1"/>
</dbReference>
<comment type="caution">
    <text evidence="10">The sequence shown here is derived from an EMBL/GenBank/DDBJ whole genome shotgun (WGS) entry which is preliminary data.</text>
</comment>
<dbReference type="InterPro" id="IPR011006">
    <property type="entry name" value="CheY-like_superfamily"/>
</dbReference>
<evidence type="ECO:0000256" key="5">
    <source>
        <dbReference type="ARBA" id="ARBA00023163"/>
    </source>
</evidence>
<evidence type="ECO:0000313" key="10">
    <source>
        <dbReference type="EMBL" id="GLQ23468.1"/>
    </source>
</evidence>
<keyword evidence="3" id="KW-0805">Transcription regulation</keyword>
<feature type="DNA-binding region" description="OmpR/PhoB-type" evidence="7">
    <location>
        <begin position="136"/>
        <end position="231"/>
    </location>
</feature>
<dbReference type="EMBL" id="BSNK01000001">
    <property type="protein sequence ID" value="GLQ23468.1"/>
    <property type="molecule type" value="Genomic_DNA"/>
</dbReference>
<evidence type="ECO:0000259" key="8">
    <source>
        <dbReference type="PROSITE" id="PS50110"/>
    </source>
</evidence>
<feature type="domain" description="Response regulatory" evidence="8">
    <location>
        <begin position="14"/>
        <end position="127"/>
    </location>
</feature>
<dbReference type="InterPro" id="IPR001789">
    <property type="entry name" value="Sig_transdc_resp-reg_receiver"/>
</dbReference>
<protein>
    <submittedName>
        <fullName evidence="10">DNA-binding response regulator</fullName>
    </submittedName>
</protein>
<gene>
    <name evidence="10" type="ORF">GCM10007853_13420</name>
</gene>
<dbReference type="Pfam" id="PF00072">
    <property type="entry name" value="Response_reg"/>
    <property type="match status" value="1"/>
</dbReference>
<dbReference type="InterPro" id="IPR039420">
    <property type="entry name" value="WalR-like"/>
</dbReference>
<dbReference type="SMART" id="SM00448">
    <property type="entry name" value="REC"/>
    <property type="match status" value="1"/>
</dbReference>
<dbReference type="SUPFAM" id="SSF52172">
    <property type="entry name" value="CheY-like"/>
    <property type="match status" value="1"/>
</dbReference>
<keyword evidence="4 7" id="KW-0238">DNA-binding</keyword>
<evidence type="ECO:0000313" key="11">
    <source>
        <dbReference type="Proteomes" id="UP001161391"/>
    </source>
</evidence>